<dbReference type="RefSeq" id="WP_115959713.1">
    <property type="nucleotide sequence ID" value="NZ_CBCRVL010000030.1"/>
</dbReference>
<accession>A0A3D9CMB0</accession>
<reference evidence="1 2" key="1">
    <citation type="journal article" date="2007" name="Int. J. Syst. Evol. Microbiol.">
        <title>Chryseobacterium flavum sp. nov., isolated from polluted soil.</title>
        <authorList>
            <person name="Zhou Y."/>
            <person name="Dong J."/>
            <person name="Wang X."/>
            <person name="Huang X."/>
            <person name="Zhang K.Y."/>
            <person name="Zhang Y.Q."/>
            <person name="Guo Y.F."/>
            <person name="Lai R."/>
            <person name="Li W.J."/>
        </authorList>
    </citation>
    <scope>NUCLEOTIDE SEQUENCE [LARGE SCALE GENOMIC DNA]</scope>
    <source>
        <strain evidence="1 2">KCTC 12877</strain>
    </source>
</reference>
<dbReference type="EMBL" id="QNUE01000007">
    <property type="protein sequence ID" value="REC66883.1"/>
    <property type="molecule type" value="Genomic_DNA"/>
</dbReference>
<dbReference type="Proteomes" id="UP000256769">
    <property type="component" value="Unassembled WGS sequence"/>
</dbReference>
<evidence type="ECO:0000313" key="2">
    <source>
        <dbReference type="Proteomes" id="UP000256769"/>
    </source>
</evidence>
<dbReference type="OrthoDB" id="1260470at2"/>
<dbReference type="Pfam" id="PF15428">
    <property type="entry name" value="Imm26"/>
    <property type="match status" value="1"/>
</dbReference>
<protein>
    <submittedName>
        <fullName evidence="1">Uncharacterized protein</fullName>
    </submittedName>
</protein>
<comment type="caution">
    <text evidence="1">The sequence shown here is derived from an EMBL/GenBank/DDBJ whole genome shotgun (WGS) entry which is preliminary data.</text>
</comment>
<name>A0A3D9CMB0_9FLAO</name>
<sequence>MTMAKRFKLNLGDVFTIPLENDEFGIGQIAYMPNHKHNFIVIVFDKKYNIKEEVDLDWLQDLKLLFLGYTVDAKLYHKHWEIIGNTLSNLSSVKFPCYKLGLPNDDYPDGARLVDHKGNVLANIDKDTFDNLSYQNEVGPIRFQNALKAHFGLQEWIPEDYDKILYEKTLESVKIAEEILNNE</sequence>
<proteinExistence type="predicted"/>
<keyword evidence="2" id="KW-1185">Reference proteome</keyword>
<gene>
    <name evidence="1" type="ORF">DRF59_11300</name>
</gene>
<dbReference type="InterPro" id="IPR029278">
    <property type="entry name" value="Imm26"/>
</dbReference>
<dbReference type="AlphaFoldDB" id="A0A3D9CMB0"/>
<organism evidence="1 2">
    <name type="scientific">Chryseobacterium flavum</name>
    <dbReference type="NCBI Taxonomy" id="415851"/>
    <lineage>
        <taxon>Bacteria</taxon>
        <taxon>Pseudomonadati</taxon>
        <taxon>Bacteroidota</taxon>
        <taxon>Flavobacteriia</taxon>
        <taxon>Flavobacteriales</taxon>
        <taxon>Weeksellaceae</taxon>
        <taxon>Chryseobacterium group</taxon>
        <taxon>Chryseobacterium</taxon>
    </lineage>
</organism>
<evidence type="ECO:0000313" key="1">
    <source>
        <dbReference type="EMBL" id="REC66883.1"/>
    </source>
</evidence>